<protein>
    <recommendedName>
        <fullName evidence="3">RiboL-PSP-HEPN domain-containing protein</fullName>
    </recommendedName>
</protein>
<evidence type="ECO:0000313" key="1">
    <source>
        <dbReference type="EMBL" id="MCL1127759.1"/>
    </source>
</evidence>
<comment type="caution">
    <text evidence="1">The sequence shown here is derived from an EMBL/GenBank/DDBJ whole genome shotgun (WGS) entry which is preliminary data.</text>
</comment>
<keyword evidence="2" id="KW-1185">Reference proteome</keyword>
<sequence length="199" mass="22807">MENYLDKSGKAMLSATMTFDYARSAEKMTEFNCIGKDNLAWKEGPFISSPANMPDIDRSYPYCFKTSKEFAMTAQLVLGENPKVSENGGVKIPLPPKDEHESRVEPVLAKLAIIEQFELFKEYLSTFDGPINKKKRKAWEGQVDPLTLELLIELTDRRNELTHDSEYFLPTIKEAVEYFYKLRQLALTLIEAHKSQVKS</sequence>
<proteinExistence type="predicted"/>
<dbReference type="Proteomes" id="UP001203423">
    <property type="component" value="Unassembled WGS sequence"/>
</dbReference>
<reference evidence="1 2" key="1">
    <citation type="submission" date="2022-01" db="EMBL/GenBank/DDBJ databases">
        <title>Whole genome-based taxonomy of the Shewanellaceae.</title>
        <authorList>
            <person name="Martin-Rodriguez A.J."/>
        </authorList>
    </citation>
    <scope>NUCLEOTIDE SEQUENCE [LARGE SCALE GENOMIC DNA]</scope>
    <source>
        <strain evidence="1 2">DSM 17177</strain>
    </source>
</reference>
<organism evidence="1 2">
    <name type="scientific">Shewanella surugensis</name>
    <dbReference type="NCBI Taxonomy" id="212020"/>
    <lineage>
        <taxon>Bacteria</taxon>
        <taxon>Pseudomonadati</taxon>
        <taxon>Pseudomonadota</taxon>
        <taxon>Gammaproteobacteria</taxon>
        <taxon>Alteromonadales</taxon>
        <taxon>Shewanellaceae</taxon>
        <taxon>Shewanella</taxon>
    </lineage>
</organism>
<dbReference type="EMBL" id="JAKIKS010000208">
    <property type="protein sequence ID" value="MCL1127759.1"/>
    <property type="molecule type" value="Genomic_DNA"/>
</dbReference>
<accession>A0ABT0LJ75</accession>
<name>A0ABT0LJ75_9GAMM</name>
<dbReference type="RefSeq" id="WP_248943193.1">
    <property type="nucleotide sequence ID" value="NZ_JAKIKS010000208.1"/>
</dbReference>
<gene>
    <name evidence="1" type="ORF">L2764_25660</name>
</gene>
<evidence type="ECO:0000313" key="2">
    <source>
        <dbReference type="Proteomes" id="UP001203423"/>
    </source>
</evidence>
<evidence type="ECO:0008006" key="3">
    <source>
        <dbReference type="Google" id="ProtNLM"/>
    </source>
</evidence>